<evidence type="ECO:0000256" key="3">
    <source>
        <dbReference type="ARBA" id="ARBA00022723"/>
    </source>
</evidence>
<keyword evidence="6 8" id="KW-0443">Lipid metabolism</keyword>
<dbReference type="InterPro" id="IPR037143">
    <property type="entry name" value="4-PPantetheinyl_Trfase_dom_sf"/>
</dbReference>
<dbReference type="EC" id="2.7.8.7" evidence="8"/>
<dbReference type="GO" id="GO:0008897">
    <property type="term" value="F:holo-[acyl-carrier-protein] synthase activity"/>
    <property type="evidence" value="ECO:0007669"/>
    <property type="project" value="UniProtKB-EC"/>
</dbReference>
<dbReference type="InterPro" id="IPR004568">
    <property type="entry name" value="Ppantetheine-prot_Trfase_dom"/>
</dbReference>
<keyword evidence="7 8" id="KW-0275">Fatty acid biosynthesis</keyword>
<keyword evidence="2 8" id="KW-0808">Transferase</keyword>
<dbReference type="Proteomes" id="UP001482154">
    <property type="component" value="Unassembled WGS sequence"/>
</dbReference>
<evidence type="ECO:0000313" key="11">
    <source>
        <dbReference type="Proteomes" id="UP001482154"/>
    </source>
</evidence>
<evidence type="ECO:0000256" key="8">
    <source>
        <dbReference type="HAMAP-Rule" id="MF_00101"/>
    </source>
</evidence>
<dbReference type="Gene3D" id="3.90.470.20">
    <property type="entry name" value="4'-phosphopantetheinyl transferase domain"/>
    <property type="match status" value="1"/>
</dbReference>
<dbReference type="NCBIfam" id="TIGR00516">
    <property type="entry name" value="acpS"/>
    <property type="match status" value="1"/>
</dbReference>
<dbReference type="HAMAP" id="MF_00101">
    <property type="entry name" value="AcpS"/>
    <property type="match status" value="1"/>
</dbReference>
<keyword evidence="5 8" id="KW-0460">Magnesium</keyword>
<evidence type="ECO:0000259" key="9">
    <source>
        <dbReference type="Pfam" id="PF01648"/>
    </source>
</evidence>
<reference evidence="10 11" key="1">
    <citation type="submission" date="2024-04" db="EMBL/GenBank/DDBJ databases">
        <title>Human intestinal bacterial collection.</title>
        <authorList>
            <person name="Pauvert C."/>
            <person name="Hitch T.C.A."/>
            <person name="Clavel T."/>
        </authorList>
    </citation>
    <scope>NUCLEOTIDE SEQUENCE [LARGE SCALE GENOMIC DNA]</scope>
    <source>
        <strain evidence="10 11">CLA-AA-H249</strain>
    </source>
</reference>
<dbReference type="SUPFAM" id="SSF56214">
    <property type="entry name" value="4'-phosphopantetheinyl transferase"/>
    <property type="match status" value="1"/>
</dbReference>
<sequence length="120" mass="13116">MIAGIGTDLVEIGRIEEMLHRGSRLTRIFTTTELACAKDNAATLAGNFAVKEAVSKVFGTGFFGMEPYEIEVLRDKFGAPYVKLYGGARQLAKDKKIIKIHVSITNTKEFAQAFAIGECV</sequence>
<dbReference type="InterPro" id="IPR002582">
    <property type="entry name" value="ACPS"/>
</dbReference>
<accession>A0ABV1IVX5</accession>
<comment type="similarity">
    <text evidence="8">Belongs to the P-Pant transferase superfamily. AcpS family.</text>
</comment>
<dbReference type="Pfam" id="PF01648">
    <property type="entry name" value="ACPS"/>
    <property type="match status" value="1"/>
</dbReference>
<keyword evidence="11" id="KW-1185">Reference proteome</keyword>
<keyword evidence="4 8" id="KW-0276">Fatty acid metabolism</keyword>
<dbReference type="NCBIfam" id="TIGR00556">
    <property type="entry name" value="pantethn_trn"/>
    <property type="match status" value="1"/>
</dbReference>
<feature type="domain" description="4'-phosphopantetheinyl transferase" evidence="9">
    <location>
        <begin position="4"/>
        <end position="92"/>
    </location>
</feature>
<dbReference type="EMBL" id="JBBNIN010000010">
    <property type="protein sequence ID" value="MEQ2711140.1"/>
    <property type="molecule type" value="Genomic_DNA"/>
</dbReference>
<comment type="caution">
    <text evidence="10">The sequence shown here is derived from an EMBL/GenBank/DDBJ whole genome shotgun (WGS) entry which is preliminary data.</text>
</comment>
<name>A0ABV1IVX5_9FIRM</name>
<evidence type="ECO:0000256" key="1">
    <source>
        <dbReference type="ARBA" id="ARBA00022516"/>
    </source>
</evidence>
<dbReference type="RefSeq" id="WP_022375295.1">
    <property type="nucleotide sequence ID" value="NZ_JAOQJG010000003.1"/>
</dbReference>
<evidence type="ECO:0000256" key="7">
    <source>
        <dbReference type="ARBA" id="ARBA00023160"/>
    </source>
</evidence>
<evidence type="ECO:0000256" key="6">
    <source>
        <dbReference type="ARBA" id="ARBA00023098"/>
    </source>
</evidence>
<feature type="binding site" evidence="8">
    <location>
        <position position="52"/>
    </location>
    <ligand>
        <name>Mg(2+)</name>
        <dbReference type="ChEBI" id="CHEBI:18420"/>
    </ligand>
</feature>
<keyword evidence="8" id="KW-0963">Cytoplasm</keyword>
<gene>
    <name evidence="8 10" type="primary">acpS</name>
    <name evidence="10" type="ORF">AAAU51_08145</name>
</gene>
<proteinExistence type="inferred from homology"/>
<evidence type="ECO:0000256" key="5">
    <source>
        <dbReference type="ARBA" id="ARBA00022842"/>
    </source>
</evidence>
<feature type="binding site" evidence="8">
    <location>
        <position position="8"/>
    </location>
    <ligand>
        <name>Mg(2+)</name>
        <dbReference type="ChEBI" id="CHEBI:18420"/>
    </ligand>
</feature>
<evidence type="ECO:0000256" key="4">
    <source>
        <dbReference type="ARBA" id="ARBA00022832"/>
    </source>
</evidence>
<organism evidence="10 11">
    <name type="scientific">Anaerostipes amylophilus</name>
    <dbReference type="NCBI Taxonomy" id="2981779"/>
    <lineage>
        <taxon>Bacteria</taxon>
        <taxon>Bacillati</taxon>
        <taxon>Bacillota</taxon>
        <taxon>Clostridia</taxon>
        <taxon>Lachnospirales</taxon>
        <taxon>Lachnospiraceae</taxon>
        <taxon>Anaerostipes</taxon>
    </lineage>
</organism>
<comment type="catalytic activity">
    <reaction evidence="8">
        <text>apo-[ACP] + CoA = holo-[ACP] + adenosine 3',5'-bisphosphate + H(+)</text>
        <dbReference type="Rhea" id="RHEA:12068"/>
        <dbReference type="Rhea" id="RHEA-COMP:9685"/>
        <dbReference type="Rhea" id="RHEA-COMP:9690"/>
        <dbReference type="ChEBI" id="CHEBI:15378"/>
        <dbReference type="ChEBI" id="CHEBI:29999"/>
        <dbReference type="ChEBI" id="CHEBI:57287"/>
        <dbReference type="ChEBI" id="CHEBI:58343"/>
        <dbReference type="ChEBI" id="CHEBI:64479"/>
        <dbReference type="EC" id="2.7.8.7"/>
    </reaction>
</comment>
<comment type="cofactor">
    <cofactor evidence="8">
        <name>Mg(2+)</name>
        <dbReference type="ChEBI" id="CHEBI:18420"/>
    </cofactor>
</comment>
<protein>
    <recommendedName>
        <fullName evidence="8">Holo-[acyl-carrier-protein] synthase</fullName>
        <shortName evidence="8">Holo-ACP synthase</shortName>
        <ecNumber evidence="8">2.7.8.7</ecNumber>
    </recommendedName>
    <alternativeName>
        <fullName evidence="8">4'-phosphopantetheinyl transferase AcpS</fullName>
    </alternativeName>
</protein>
<evidence type="ECO:0000256" key="2">
    <source>
        <dbReference type="ARBA" id="ARBA00022679"/>
    </source>
</evidence>
<keyword evidence="1 8" id="KW-0444">Lipid biosynthesis</keyword>
<comment type="function">
    <text evidence="8">Transfers the 4'-phosphopantetheine moiety from coenzyme A to a Ser of acyl-carrier-protein.</text>
</comment>
<evidence type="ECO:0000313" key="10">
    <source>
        <dbReference type="EMBL" id="MEQ2711140.1"/>
    </source>
</evidence>
<comment type="subcellular location">
    <subcellularLocation>
        <location evidence="8">Cytoplasm</location>
    </subcellularLocation>
</comment>
<dbReference type="InterPro" id="IPR008278">
    <property type="entry name" value="4-PPantetheinyl_Trfase_dom"/>
</dbReference>
<keyword evidence="3 8" id="KW-0479">Metal-binding</keyword>